<dbReference type="EMBL" id="KI964538">
    <property type="protein sequence ID" value="EUC39194.1"/>
    <property type="molecule type" value="Genomic_DNA"/>
</dbReference>
<organism evidence="2 3">
    <name type="scientific">Cochliobolus carbonum (strain 26-R-13)</name>
    <name type="common">Maize leaf spot fungus</name>
    <name type="synonym">Bipolaris zeicola</name>
    <dbReference type="NCBI Taxonomy" id="930089"/>
    <lineage>
        <taxon>Eukaryota</taxon>
        <taxon>Fungi</taxon>
        <taxon>Dikarya</taxon>
        <taxon>Ascomycota</taxon>
        <taxon>Pezizomycotina</taxon>
        <taxon>Dothideomycetes</taxon>
        <taxon>Pleosporomycetidae</taxon>
        <taxon>Pleosporales</taxon>
        <taxon>Pleosporineae</taxon>
        <taxon>Pleosporaceae</taxon>
        <taxon>Bipolaris</taxon>
    </lineage>
</organism>
<protein>
    <submittedName>
        <fullName evidence="2">Uncharacterized protein</fullName>
    </submittedName>
</protein>
<feature type="compositionally biased region" description="Low complexity" evidence="1">
    <location>
        <begin position="99"/>
        <end position="108"/>
    </location>
</feature>
<feature type="region of interest" description="Disordered" evidence="1">
    <location>
        <begin position="95"/>
        <end position="123"/>
    </location>
</feature>
<accession>W6YUQ3</accession>
<gene>
    <name evidence="2" type="ORF">COCCADRAFT_292</name>
</gene>
<evidence type="ECO:0000313" key="2">
    <source>
        <dbReference type="EMBL" id="EUC39194.1"/>
    </source>
</evidence>
<sequence length="209" mass="22584">MASLLRLPAPLPPTSLTLGQLITDPLSNNSLSHTPSIAHDEINSVPIAQKTTLRTLTNPTTFLSHLAHSPQTLSFLRKTTLQRKPIYLVTALETTQKPSSSTASSTSVRRVDSASDIHSKSSKQLEDESILAVGLREVKCKVEDREAPHALEDIGFEWGYYEDGEEDGQVAVGLGGVLSKGEDRGDGSEKGKMEQREEEDSGDEGIGGF</sequence>
<dbReference type="RefSeq" id="XP_007706487.1">
    <property type="nucleotide sequence ID" value="XM_007708297.1"/>
</dbReference>
<evidence type="ECO:0000256" key="1">
    <source>
        <dbReference type="SAM" id="MobiDB-lite"/>
    </source>
</evidence>
<feature type="compositionally biased region" description="Basic and acidic residues" evidence="1">
    <location>
        <begin position="109"/>
        <end position="123"/>
    </location>
</feature>
<dbReference type="GeneID" id="19146528"/>
<dbReference type="Proteomes" id="UP000053841">
    <property type="component" value="Unassembled WGS sequence"/>
</dbReference>
<dbReference type="OrthoDB" id="3694634at2759"/>
<dbReference type="KEGG" id="bze:COCCADRAFT_292"/>
<dbReference type="AlphaFoldDB" id="W6YUQ3"/>
<dbReference type="HOGENOM" id="CLU_1315204_0_0_1"/>
<feature type="region of interest" description="Disordered" evidence="1">
    <location>
        <begin position="174"/>
        <end position="209"/>
    </location>
</feature>
<proteinExistence type="predicted"/>
<keyword evidence="3" id="KW-1185">Reference proteome</keyword>
<name>W6YUQ3_COCC2</name>
<reference evidence="2 3" key="1">
    <citation type="journal article" date="2013" name="PLoS Genet.">
        <title>Comparative genome structure, secondary metabolite, and effector coding capacity across Cochliobolus pathogens.</title>
        <authorList>
            <person name="Condon B.J."/>
            <person name="Leng Y."/>
            <person name="Wu D."/>
            <person name="Bushley K.E."/>
            <person name="Ohm R.A."/>
            <person name="Otillar R."/>
            <person name="Martin J."/>
            <person name="Schackwitz W."/>
            <person name="Grimwood J."/>
            <person name="MohdZainudin N."/>
            <person name="Xue C."/>
            <person name="Wang R."/>
            <person name="Manning V.A."/>
            <person name="Dhillon B."/>
            <person name="Tu Z.J."/>
            <person name="Steffenson B.J."/>
            <person name="Salamov A."/>
            <person name="Sun H."/>
            <person name="Lowry S."/>
            <person name="LaButti K."/>
            <person name="Han J."/>
            <person name="Copeland A."/>
            <person name="Lindquist E."/>
            <person name="Barry K."/>
            <person name="Schmutz J."/>
            <person name="Baker S.E."/>
            <person name="Ciuffetti L.M."/>
            <person name="Grigoriev I.V."/>
            <person name="Zhong S."/>
            <person name="Turgeon B.G."/>
        </authorList>
    </citation>
    <scope>NUCLEOTIDE SEQUENCE [LARGE SCALE GENOMIC DNA]</scope>
    <source>
        <strain evidence="2 3">26-R-13</strain>
    </source>
</reference>
<evidence type="ECO:0000313" key="3">
    <source>
        <dbReference type="Proteomes" id="UP000053841"/>
    </source>
</evidence>
<feature type="compositionally biased region" description="Basic and acidic residues" evidence="1">
    <location>
        <begin position="180"/>
        <end position="195"/>
    </location>
</feature>